<dbReference type="CDD" id="cd18186">
    <property type="entry name" value="BTB_POZ_ZBTB_KLHL-like"/>
    <property type="match status" value="1"/>
</dbReference>
<dbReference type="Gene3D" id="3.30.710.10">
    <property type="entry name" value="Potassium Channel Kv1.1, Chain A"/>
    <property type="match status" value="1"/>
</dbReference>
<dbReference type="InterPro" id="IPR000210">
    <property type="entry name" value="BTB/POZ_dom"/>
</dbReference>
<evidence type="ECO:0000313" key="3">
    <source>
        <dbReference type="Proteomes" id="UP000307440"/>
    </source>
</evidence>
<dbReference type="EMBL" id="ML210445">
    <property type="protein sequence ID" value="TFK17971.1"/>
    <property type="molecule type" value="Genomic_DNA"/>
</dbReference>
<proteinExistence type="predicted"/>
<name>A0A5C3KDA4_COPMA</name>
<feature type="non-terminal residue" evidence="2">
    <location>
        <position position="1"/>
    </location>
</feature>
<sequence length="330" mass="37576">PTRHPRFWFHDGSIVLQVETKLFRVHQTILANHSEVFAGLFDVPQPPVVNGDGGDMVLDGCHIIVLSGDDEKDFEDLLNAVYNPSYFELLRPTATLDEVLDFISGILRLSTKYLIRNLRQRCLALLKLKFPTTFDEYNAKATSRQQSTLGGRASERYKSDSIMRAISLAHETNVLTVLPYAYYCVARMSLRRLMKDGEQRAAKAAREAELGWKLKCVCLVGRERLRWAEMSVSYSFLMLFQRSPECRSGLGGGGCAHTRGPQSEWNLISLAKAPNPLRQYTRWERLGVCGVCVEWSKGVHEDGRREVWERLPSFFELGTWEELERGEGRG</sequence>
<dbReference type="STRING" id="230819.A0A5C3KDA4"/>
<reference evidence="2 3" key="1">
    <citation type="journal article" date="2019" name="Nat. Ecol. Evol.">
        <title>Megaphylogeny resolves global patterns of mushroom evolution.</title>
        <authorList>
            <person name="Varga T."/>
            <person name="Krizsan K."/>
            <person name="Foldi C."/>
            <person name="Dima B."/>
            <person name="Sanchez-Garcia M."/>
            <person name="Sanchez-Ramirez S."/>
            <person name="Szollosi G.J."/>
            <person name="Szarkandi J.G."/>
            <person name="Papp V."/>
            <person name="Albert L."/>
            <person name="Andreopoulos W."/>
            <person name="Angelini C."/>
            <person name="Antonin V."/>
            <person name="Barry K.W."/>
            <person name="Bougher N.L."/>
            <person name="Buchanan P."/>
            <person name="Buyck B."/>
            <person name="Bense V."/>
            <person name="Catcheside P."/>
            <person name="Chovatia M."/>
            <person name="Cooper J."/>
            <person name="Damon W."/>
            <person name="Desjardin D."/>
            <person name="Finy P."/>
            <person name="Geml J."/>
            <person name="Haridas S."/>
            <person name="Hughes K."/>
            <person name="Justo A."/>
            <person name="Karasinski D."/>
            <person name="Kautmanova I."/>
            <person name="Kiss B."/>
            <person name="Kocsube S."/>
            <person name="Kotiranta H."/>
            <person name="LaButti K.M."/>
            <person name="Lechner B.E."/>
            <person name="Liimatainen K."/>
            <person name="Lipzen A."/>
            <person name="Lukacs Z."/>
            <person name="Mihaltcheva S."/>
            <person name="Morgado L.N."/>
            <person name="Niskanen T."/>
            <person name="Noordeloos M.E."/>
            <person name="Ohm R.A."/>
            <person name="Ortiz-Santana B."/>
            <person name="Ovrebo C."/>
            <person name="Racz N."/>
            <person name="Riley R."/>
            <person name="Savchenko A."/>
            <person name="Shiryaev A."/>
            <person name="Soop K."/>
            <person name="Spirin V."/>
            <person name="Szebenyi C."/>
            <person name="Tomsovsky M."/>
            <person name="Tulloss R.E."/>
            <person name="Uehling J."/>
            <person name="Grigoriev I.V."/>
            <person name="Vagvolgyi C."/>
            <person name="Papp T."/>
            <person name="Martin F.M."/>
            <person name="Miettinen O."/>
            <person name="Hibbett D.S."/>
            <person name="Nagy L.G."/>
        </authorList>
    </citation>
    <scope>NUCLEOTIDE SEQUENCE [LARGE SCALE GENOMIC DNA]</scope>
    <source>
        <strain evidence="2 3">CBS 121175</strain>
    </source>
</reference>
<dbReference type="InterPro" id="IPR011333">
    <property type="entry name" value="SKP1/BTB/POZ_sf"/>
</dbReference>
<dbReference type="Proteomes" id="UP000307440">
    <property type="component" value="Unassembled WGS sequence"/>
</dbReference>
<dbReference type="AlphaFoldDB" id="A0A5C3KDA4"/>
<gene>
    <name evidence="2" type="ORF">FA15DRAFT_604151</name>
</gene>
<evidence type="ECO:0000313" key="2">
    <source>
        <dbReference type="EMBL" id="TFK17971.1"/>
    </source>
</evidence>
<dbReference type="Pfam" id="PF00651">
    <property type="entry name" value="BTB"/>
    <property type="match status" value="1"/>
</dbReference>
<feature type="domain" description="BTB" evidence="1">
    <location>
        <begin position="12"/>
        <end position="83"/>
    </location>
</feature>
<evidence type="ECO:0000259" key="1">
    <source>
        <dbReference type="PROSITE" id="PS50097"/>
    </source>
</evidence>
<protein>
    <recommendedName>
        <fullName evidence="1">BTB domain-containing protein</fullName>
    </recommendedName>
</protein>
<dbReference type="SMART" id="SM00225">
    <property type="entry name" value="BTB"/>
    <property type="match status" value="1"/>
</dbReference>
<dbReference type="SUPFAM" id="SSF54695">
    <property type="entry name" value="POZ domain"/>
    <property type="match status" value="1"/>
</dbReference>
<dbReference type="OrthoDB" id="3218112at2759"/>
<accession>A0A5C3KDA4</accession>
<dbReference type="PROSITE" id="PS50097">
    <property type="entry name" value="BTB"/>
    <property type="match status" value="1"/>
</dbReference>
<organism evidence="2 3">
    <name type="scientific">Coprinopsis marcescibilis</name>
    <name type="common">Agaric fungus</name>
    <name type="synonym">Psathyrella marcescibilis</name>
    <dbReference type="NCBI Taxonomy" id="230819"/>
    <lineage>
        <taxon>Eukaryota</taxon>
        <taxon>Fungi</taxon>
        <taxon>Dikarya</taxon>
        <taxon>Basidiomycota</taxon>
        <taxon>Agaricomycotina</taxon>
        <taxon>Agaricomycetes</taxon>
        <taxon>Agaricomycetidae</taxon>
        <taxon>Agaricales</taxon>
        <taxon>Agaricineae</taxon>
        <taxon>Psathyrellaceae</taxon>
        <taxon>Coprinopsis</taxon>
    </lineage>
</organism>
<keyword evidence="3" id="KW-1185">Reference proteome</keyword>